<evidence type="ECO:0000313" key="3">
    <source>
        <dbReference type="Proteomes" id="UP000593579"/>
    </source>
</evidence>
<reference evidence="2 3" key="1">
    <citation type="journal article" date="2019" name="Genome Biol. Evol.">
        <title>Insights into the evolution of the New World diploid cottons (Gossypium, subgenus Houzingenia) based on genome sequencing.</title>
        <authorList>
            <person name="Grover C.E."/>
            <person name="Arick M.A. 2nd"/>
            <person name="Thrash A."/>
            <person name="Conover J.L."/>
            <person name="Sanders W.S."/>
            <person name="Peterson D.G."/>
            <person name="Frelichowski J.E."/>
            <person name="Scheffler J.A."/>
            <person name="Scheffler B.E."/>
            <person name="Wendel J.F."/>
        </authorList>
    </citation>
    <scope>NUCLEOTIDE SEQUENCE [LARGE SCALE GENOMIC DNA]</scope>
    <source>
        <strain evidence="2">5</strain>
        <tissue evidence="2">Leaf</tissue>
    </source>
</reference>
<gene>
    <name evidence="2" type="ORF">Gogos_006931</name>
</gene>
<keyword evidence="3" id="KW-1185">Reference proteome</keyword>
<dbReference type="CDD" id="cd06222">
    <property type="entry name" value="RNase_H_like"/>
    <property type="match status" value="1"/>
</dbReference>
<evidence type="ECO:0000259" key="1">
    <source>
        <dbReference type="Pfam" id="PF13456"/>
    </source>
</evidence>
<dbReference type="PANTHER" id="PTHR47074">
    <property type="entry name" value="BNAC02G40300D PROTEIN"/>
    <property type="match status" value="1"/>
</dbReference>
<dbReference type="Proteomes" id="UP000593579">
    <property type="component" value="Unassembled WGS sequence"/>
</dbReference>
<organism evidence="2 3">
    <name type="scientific">Gossypium gossypioides</name>
    <name type="common">Mexican cotton</name>
    <name type="synonym">Selera gossypioides</name>
    <dbReference type="NCBI Taxonomy" id="34282"/>
    <lineage>
        <taxon>Eukaryota</taxon>
        <taxon>Viridiplantae</taxon>
        <taxon>Streptophyta</taxon>
        <taxon>Embryophyta</taxon>
        <taxon>Tracheophyta</taxon>
        <taxon>Spermatophyta</taxon>
        <taxon>Magnoliopsida</taxon>
        <taxon>eudicotyledons</taxon>
        <taxon>Gunneridae</taxon>
        <taxon>Pentapetalae</taxon>
        <taxon>rosids</taxon>
        <taxon>malvids</taxon>
        <taxon>Malvales</taxon>
        <taxon>Malvaceae</taxon>
        <taxon>Malvoideae</taxon>
        <taxon>Gossypium</taxon>
    </lineage>
</organism>
<protein>
    <recommendedName>
        <fullName evidence="1">RNase H type-1 domain-containing protein</fullName>
    </recommendedName>
</protein>
<evidence type="ECO:0000313" key="2">
    <source>
        <dbReference type="EMBL" id="MBA0744299.1"/>
    </source>
</evidence>
<comment type="caution">
    <text evidence="2">The sequence shown here is derived from an EMBL/GenBank/DDBJ whole genome shotgun (WGS) entry which is preliminary data.</text>
</comment>
<feature type="non-terminal residue" evidence="2">
    <location>
        <position position="171"/>
    </location>
</feature>
<dbReference type="Pfam" id="PF13456">
    <property type="entry name" value="RVT_3"/>
    <property type="match status" value="1"/>
</dbReference>
<dbReference type="GO" id="GO:0004523">
    <property type="term" value="F:RNA-DNA hybrid ribonuclease activity"/>
    <property type="evidence" value="ECO:0007669"/>
    <property type="project" value="InterPro"/>
</dbReference>
<name>A0A7J9C787_GOSGO</name>
<dbReference type="GO" id="GO:0003676">
    <property type="term" value="F:nucleic acid binding"/>
    <property type="evidence" value="ECO:0007669"/>
    <property type="project" value="InterPro"/>
</dbReference>
<feature type="domain" description="RNase H type-1" evidence="1">
    <location>
        <begin position="35"/>
        <end position="106"/>
    </location>
</feature>
<dbReference type="AlphaFoldDB" id="A0A7J9C787"/>
<dbReference type="InterPro" id="IPR044730">
    <property type="entry name" value="RNase_H-like_dom_plant"/>
</dbReference>
<dbReference type="InterPro" id="IPR002156">
    <property type="entry name" value="RNaseH_domain"/>
</dbReference>
<dbReference type="EMBL" id="JABEZY010000008">
    <property type="protein sequence ID" value="MBA0744299.1"/>
    <property type="molecule type" value="Genomic_DNA"/>
</dbReference>
<dbReference type="InterPro" id="IPR052929">
    <property type="entry name" value="RNase_H-like_EbsB-rel"/>
</dbReference>
<sequence>MPPIESFIRVNFDVGFLYGLVRRVLGLSSEIGAASDGVVGAACFWKSHVPTPLEVEAWACLEVIRFAVEIDFRRVEFEGDSLLVITKMKSTGTDRSDINMLIWEAKLKAFTDSVILGGSRMVPSPSTVWCMQSRYMLDRRSAVGRDDRVFLPLELGNSTISLNFRDRGSTE</sequence>
<dbReference type="OrthoDB" id="1717299at2759"/>
<accession>A0A7J9C787</accession>
<proteinExistence type="predicted"/>
<dbReference type="PANTHER" id="PTHR47074:SF61">
    <property type="entry name" value="RNASE H TYPE-1 DOMAIN-CONTAINING PROTEIN"/>
    <property type="match status" value="1"/>
</dbReference>